<evidence type="ECO:0000313" key="2">
    <source>
        <dbReference type="Proteomes" id="UP001145114"/>
    </source>
</evidence>
<comment type="caution">
    <text evidence="1">The sequence shown here is derived from an EMBL/GenBank/DDBJ whole genome shotgun (WGS) entry which is preliminary data.</text>
</comment>
<gene>
    <name evidence="1" type="ORF">EV182_006620</name>
</gene>
<organism evidence="1 2">
    <name type="scientific">Spiromyces aspiralis</name>
    <dbReference type="NCBI Taxonomy" id="68401"/>
    <lineage>
        <taxon>Eukaryota</taxon>
        <taxon>Fungi</taxon>
        <taxon>Fungi incertae sedis</taxon>
        <taxon>Zoopagomycota</taxon>
        <taxon>Kickxellomycotina</taxon>
        <taxon>Kickxellomycetes</taxon>
        <taxon>Kickxellales</taxon>
        <taxon>Kickxellaceae</taxon>
        <taxon>Spiromyces</taxon>
    </lineage>
</organism>
<proteinExistence type="predicted"/>
<reference evidence="1" key="1">
    <citation type="submission" date="2022-06" db="EMBL/GenBank/DDBJ databases">
        <title>Phylogenomic reconstructions and comparative analyses of Kickxellomycotina fungi.</title>
        <authorList>
            <person name="Reynolds N.K."/>
            <person name="Stajich J.E."/>
            <person name="Barry K."/>
            <person name="Grigoriev I.V."/>
            <person name="Crous P."/>
            <person name="Smith M.E."/>
        </authorList>
    </citation>
    <scope>NUCLEOTIDE SEQUENCE</scope>
    <source>
        <strain evidence="1">RSA 2271</strain>
    </source>
</reference>
<protein>
    <submittedName>
        <fullName evidence="1">Uncharacterized protein</fullName>
    </submittedName>
</protein>
<name>A0ACC1HAM8_9FUNG</name>
<sequence>MNTPHEFIPVCYKLVVILLTFRLPTIAALNGHAFGGGCLLALAHDFRVMCENQGYICMNEIELPVGLPAGFVATVKSKLNNPIALRNCVYGHRFTAGEALKVSLIDNAALQDKVFPTAIDLAMKISSKAKQRGVVLHQIKAELYHETVKTLLTSELIPGTYLSKL</sequence>
<accession>A0ACC1HAM8</accession>
<dbReference type="Proteomes" id="UP001145114">
    <property type="component" value="Unassembled WGS sequence"/>
</dbReference>
<dbReference type="EMBL" id="JAMZIH010007927">
    <property type="protein sequence ID" value="KAJ1672723.1"/>
    <property type="molecule type" value="Genomic_DNA"/>
</dbReference>
<keyword evidence="2" id="KW-1185">Reference proteome</keyword>
<evidence type="ECO:0000313" key="1">
    <source>
        <dbReference type="EMBL" id="KAJ1672723.1"/>
    </source>
</evidence>